<protein>
    <recommendedName>
        <fullName evidence="11">Methyl-accepting chemotaxis sensory transducer</fullName>
    </recommendedName>
</protein>
<accession>A0ABQ3XLH3</accession>
<keyword evidence="2 6" id="KW-1133">Transmembrane helix</keyword>
<evidence type="ECO:0000313" key="10">
    <source>
        <dbReference type="Proteomes" id="UP000612282"/>
    </source>
</evidence>
<evidence type="ECO:0000256" key="6">
    <source>
        <dbReference type="SAM" id="Phobius"/>
    </source>
</evidence>
<comment type="caution">
    <text evidence="9">The sequence shown here is derived from an EMBL/GenBank/DDBJ whole genome shotgun (WGS) entry which is preliminary data.</text>
</comment>
<evidence type="ECO:0000259" key="8">
    <source>
        <dbReference type="PROSITE" id="PS50885"/>
    </source>
</evidence>
<dbReference type="SMART" id="SM00283">
    <property type="entry name" value="MA"/>
    <property type="match status" value="1"/>
</dbReference>
<sequence length="521" mass="53468">MLRNLRMRTKLGLLVAVPLAGLVVSTTVGVSGLLTANDSARELQTAAQLTRTALEADMAHDAIRGDVLRALFSRDGTDRTEGAGELTEHIAAMRAKLDALDDPRAPAAVRAATERVTPTVEEYLRIADTVVDTPAGSARGAAYQQFTAAFTAVEEQLPAVGDALDAHAAATTTAVAEQGRRAIWQLGLTAGFAVVLLLGLVTVVSRGILSSLRQVSTVLSAAAGGDLSQRAAVTGRDEFADMGGQVNTVIAGMRETIAALTESAATVADSTGRMTTVSQRISAAAERATGHAGTTSTAAEAVSRNITTTAAANEQMGASITEIARSTTDAVQVVAEAVAMAEQANQIMTQLGESSAEIGDVVKVITSIAEQTNLLALNATIEAARAGELGKGFAVVAGEVKDLAQETATATRDISTRVEAIQAGAGGAIRAINEITAVIQRINDLQTTIASAIEQQSATAAEMTRNMGEAAGRSTEITRAIGTVADDASTTAQDAQAALSAAHDLAGMTNQLHALAAKFRT</sequence>
<dbReference type="InterPro" id="IPR004090">
    <property type="entry name" value="Chemotax_Me-accpt_rcpt"/>
</dbReference>
<feature type="transmembrane region" description="Helical" evidence="6">
    <location>
        <begin position="182"/>
        <end position="204"/>
    </location>
</feature>
<feature type="domain" description="Methyl-accepting transducer" evidence="7">
    <location>
        <begin position="277"/>
        <end position="503"/>
    </location>
</feature>
<dbReference type="SUPFAM" id="SSF58104">
    <property type="entry name" value="Methyl-accepting chemotaxis protein (MCP) signaling domain"/>
    <property type="match status" value="1"/>
</dbReference>
<dbReference type="Pfam" id="PF00672">
    <property type="entry name" value="HAMP"/>
    <property type="match status" value="1"/>
</dbReference>
<feature type="domain" description="HAMP" evidence="8">
    <location>
        <begin position="206"/>
        <end position="258"/>
    </location>
</feature>
<dbReference type="PANTHER" id="PTHR32089:SF112">
    <property type="entry name" value="LYSOZYME-LIKE PROTEIN-RELATED"/>
    <property type="match status" value="1"/>
</dbReference>
<dbReference type="InterPro" id="IPR003660">
    <property type="entry name" value="HAMP_dom"/>
</dbReference>
<evidence type="ECO:0000256" key="5">
    <source>
        <dbReference type="PROSITE-ProRule" id="PRU00284"/>
    </source>
</evidence>
<dbReference type="Proteomes" id="UP000612282">
    <property type="component" value="Unassembled WGS sequence"/>
</dbReference>
<keyword evidence="3 5" id="KW-0807">Transducer</keyword>
<dbReference type="Gene3D" id="1.10.287.950">
    <property type="entry name" value="Methyl-accepting chemotaxis protein"/>
    <property type="match status" value="1"/>
</dbReference>
<name>A0ABQ3XLH3_9ACTN</name>
<dbReference type="PANTHER" id="PTHR32089">
    <property type="entry name" value="METHYL-ACCEPTING CHEMOTAXIS PROTEIN MCPB"/>
    <property type="match status" value="1"/>
</dbReference>
<dbReference type="PROSITE" id="PS50111">
    <property type="entry name" value="CHEMOTAXIS_TRANSDUC_2"/>
    <property type="match status" value="1"/>
</dbReference>
<reference evidence="9 10" key="1">
    <citation type="submission" date="2021-01" db="EMBL/GenBank/DDBJ databases">
        <title>Whole genome shotgun sequence of Actinoplanes couchii NBRC 106145.</title>
        <authorList>
            <person name="Komaki H."/>
            <person name="Tamura T."/>
        </authorList>
    </citation>
    <scope>NUCLEOTIDE SEQUENCE [LARGE SCALE GENOMIC DNA]</scope>
    <source>
        <strain evidence="9 10">NBRC 106145</strain>
    </source>
</reference>
<keyword evidence="10" id="KW-1185">Reference proteome</keyword>
<dbReference type="PRINTS" id="PR00260">
    <property type="entry name" value="CHEMTRNSDUCR"/>
</dbReference>
<comment type="similarity">
    <text evidence="4">Belongs to the methyl-accepting chemotaxis (MCP) protein family.</text>
</comment>
<dbReference type="Pfam" id="PF00015">
    <property type="entry name" value="MCPsignal"/>
    <property type="match status" value="1"/>
</dbReference>
<organism evidence="9 10">
    <name type="scientific">Actinoplanes couchii</name>
    <dbReference type="NCBI Taxonomy" id="403638"/>
    <lineage>
        <taxon>Bacteria</taxon>
        <taxon>Bacillati</taxon>
        <taxon>Actinomycetota</taxon>
        <taxon>Actinomycetes</taxon>
        <taxon>Micromonosporales</taxon>
        <taxon>Micromonosporaceae</taxon>
        <taxon>Actinoplanes</taxon>
    </lineage>
</organism>
<dbReference type="PROSITE" id="PS50885">
    <property type="entry name" value="HAMP"/>
    <property type="match status" value="1"/>
</dbReference>
<dbReference type="CDD" id="cd06225">
    <property type="entry name" value="HAMP"/>
    <property type="match status" value="1"/>
</dbReference>
<gene>
    <name evidence="9" type="ORF">Aco03nite_077610</name>
</gene>
<evidence type="ECO:0000256" key="3">
    <source>
        <dbReference type="ARBA" id="ARBA00023224"/>
    </source>
</evidence>
<evidence type="ECO:0000256" key="1">
    <source>
        <dbReference type="ARBA" id="ARBA00022692"/>
    </source>
</evidence>
<evidence type="ECO:0000256" key="4">
    <source>
        <dbReference type="ARBA" id="ARBA00029447"/>
    </source>
</evidence>
<dbReference type="EMBL" id="BOMG01000096">
    <property type="protein sequence ID" value="GID59357.1"/>
    <property type="molecule type" value="Genomic_DNA"/>
</dbReference>
<keyword evidence="1 6" id="KW-0812">Transmembrane</keyword>
<evidence type="ECO:0000259" key="7">
    <source>
        <dbReference type="PROSITE" id="PS50111"/>
    </source>
</evidence>
<dbReference type="SMART" id="SM00304">
    <property type="entry name" value="HAMP"/>
    <property type="match status" value="2"/>
</dbReference>
<evidence type="ECO:0000256" key="2">
    <source>
        <dbReference type="ARBA" id="ARBA00022989"/>
    </source>
</evidence>
<dbReference type="InterPro" id="IPR004089">
    <property type="entry name" value="MCPsignal_dom"/>
</dbReference>
<evidence type="ECO:0000313" key="9">
    <source>
        <dbReference type="EMBL" id="GID59357.1"/>
    </source>
</evidence>
<proteinExistence type="inferred from homology"/>
<keyword evidence="6" id="KW-0472">Membrane</keyword>
<evidence type="ECO:0008006" key="11">
    <source>
        <dbReference type="Google" id="ProtNLM"/>
    </source>
</evidence>